<evidence type="ECO:0000256" key="1">
    <source>
        <dbReference type="SAM" id="MobiDB-lite"/>
    </source>
</evidence>
<sequence>MVASVGGDQKFHQSRRHSQRIACRLEHYSFVSQAESADDASCGEVDVHEFIVAGDRDYWQLHRSGKKLFSVQRERRGWLPCHGHVPRKRRPSSQKGKPAQVPAVQADVQPNHGFPRLRQV</sequence>
<dbReference type="EMBL" id="CADCXU010009263">
    <property type="protein sequence ID" value="CAB0000204.1"/>
    <property type="molecule type" value="Genomic_DNA"/>
</dbReference>
<keyword evidence="3" id="KW-1185">Reference proteome</keyword>
<protein>
    <submittedName>
        <fullName evidence="2">Uncharacterized protein</fullName>
    </submittedName>
</protein>
<evidence type="ECO:0000313" key="3">
    <source>
        <dbReference type="Proteomes" id="UP000479000"/>
    </source>
</evidence>
<reference evidence="2 3" key="1">
    <citation type="submission" date="2020-02" db="EMBL/GenBank/DDBJ databases">
        <authorList>
            <person name="Ferguson B K."/>
        </authorList>
    </citation>
    <scope>NUCLEOTIDE SEQUENCE [LARGE SCALE GENOMIC DNA]</scope>
</reference>
<proteinExistence type="predicted"/>
<dbReference type="AlphaFoldDB" id="A0A6H5GCA3"/>
<dbReference type="Proteomes" id="UP000479000">
    <property type="component" value="Unassembled WGS sequence"/>
</dbReference>
<evidence type="ECO:0000313" key="2">
    <source>
        <dbReference type="EMBL" id="CAB0000204.1"/>
    </source>
</evidence>
<gene>
    <name evidence="2" type="ORF">NTEN_LOCUS6269</name>
</gene>
<organism evidence="2 3">
    <name type="scientific">Nesidiocoris tenuis</name>
    <dbReference type="NCBI Taxonomy" id="355587"/>
    <lineage>
        <taxon>Eukaryota</taxon>
        <taxon>Metazoa</taxon>
        <taxon>Ecdysozoa</taxon>
        <taxon>Arthropoda</taxon>
        <taxon>Hexapoda</taxon>
        <taxon>Insecta</taxon>
        <taxon>Pterygota</taxon>
        <taxon>Neoptera</taxon>
        <taxon>Paraneoptera</taxon>
        <taxon>Hemiptera</taxon>
        <taxon>Heteroptera</taxon>
        <taxon>Panheteroptera</taxon>
        <taxon>Cimicomorpha</taxon>
        <taxon>Miridae</taxon>
        <taxon>Dicyphina</taxon>
        <taxon>Nesidiocoris</taxon>
    </lineage>
</organism>
<accession>A0A6H5GCA3</accession>
<feature type="region of interest" description="Disordered" evidence="1">
    <location>
        <begin position="80"/>
        <end position="120"/>
    </location>
</feature>
<name>A0A6H5GCA3_9HEMI</name>